<proteinExistence type="predicted"/>
<evidence type="ECO:0000313" key="2">
    <source>
        <dbReference type="Proteomes" id="UP001165121"/>
    </source>
</evidence>
<reference evidence="1" key="1">
    <citation type="submission" date="2023-04" db="EMBL/GenBank/DDBJ databases">
        <title>Phytophthora fragariaefolia NBRC 109709.</title>
        <authorList>
            <person name="Ichikawa N."/>
            <person name="Sato H."/>
            <person name="Tonouchi N."/>
        </authorList>
    </citation>
    <scope>NUCLEOTIDE SEQUENCE</scope>
    <source>
        <strain evidence="1">NBRC 109709</strain>
    </source>
</reference>
<accession>A0A9W7CRH9</accession>
<gene>
    <name evidence="1" type="ORF">Pfra01_001215000</name>
</gene>
<organism evidence="1 2">
    <name type="scientific">Phytophthora fragariaefolia</name>
    <dbReference type="NCBI Taxonomy" id="1490495"/>
    <lineage>
        <taxon>Eukaryota</taxon>
        <taxon>Sar</taxon>
        <taxon>Stramenopiles</taxon>
        <taxon>Oomycota</taxon>
        <taxon>Peronosporomycetes</taxon>
        <taxon>Peronosporales</taxon>
        <taxon>Peronosporaceae</taxon>
        <taxon>Phytophthora</taxon>
    </lineage>
</organism>
<comment type="caution">
    <text evidence="1">The sequence shown here is derived from an EMBL/GenBank/DDBJ whole genome shotgun (WGS) entry which is preliminary data.</text>
</comment>
<protein>
    <submittedName>
        <fullName evidence="1">Unnamed protein product</fullName>
    </submittedName>
</protein>
<evidence type="ECO:0000313" key="1">
    <source>
        <dbReference type="EMBL" id="GMF40071.1"/>
    </source>
</evidence>
<dbReference type="AlphaFoldDB" id="A0A9W7CRH9"/>
<sequence>MANECSLLHQETLFGGDTEDPVYQAAQPPNIFKVIGFLLSAVALSLNSDTDLCAGFGTEKFSCFGDSGFEGT</sequence>
<keyword evidence="2" id="KW-1185">Reference proteome</keyword>
<name>A0A9W7CRH9_9STRA</name>
<dbReference type="EMBL" id="BSXT01001225">
    <property type="protein sequence ID" value="GMF40071.1"/>
    <property type="molecule type" value="Genomic_DNA"/>
</dbReference>
<dbReference type="Proteomes" id="UP001165121">
    <property type="component" value="Unassembled WGS sequence"/>
</dbReference>